<dbReference type="Gene3D" id="3.40.50.150">
    <property type="entry name" value="Vaccinia Virus protein VP39"/>
    <property type="match status" value="1"/>
</dbReference>
<dbReference type="Proteomes" id="UP000271705">
    <property type="component" value="Unassembled WGS sequence"/>
</dbReference>
<dbReference type="InterPro" id="IPR029063">
    <property type="entry name" value="SAM-dependent_MTases_sf"/>
</dbReference>
<dbReference type="EMBL" id="RXLZ01000002">
    <property type="protein sequence ID" value="RTQ92143.1"/>
    <property type="molecule type" value="Genomic_DNA"/>
</dbReference>
<dbReference type="GO" id="GO:0032259">
    <property type="term" value="P:methylation"/>
    <property type="evidence" value="ECO:0007669"/>
    <property type="project" value="UniProtKB-KW"/>
</dbReference>
<evidence type="ECO:0000313" key="6">
    <source>
        <dbReference type="Proteomes" id="UP000271705"/>
    </source>
</evidence>
<protein>
    <submittedName>
        <fullName evidence="5">Site-specific DNA-methyltransferase</fullName>
    </submittedName>
</protein>
<proteinExistence type="inferred from homology"/>
<dbReference type="PROSITE" id="PS00092">
    <property type="entry name" value="N6_MTASE"/>
    <property type="match status" value="1"/>
</dbReference>
<reference evidence="5 6" key="1">
    <citation type="submission" date="2018-12" db="EMBL/GenBank/DDBJ databases">
        <authorList>
            <person name="Kartti S."/>
            <person name="Manni A."/>
            <person name="Chemao El Fihri M.W."/>
            <person name="Laamarti M."/>
            <person name="Temsamani L."/>
            <person name="El Jamali J.E."/>
            <person name="Ouadghiri M."/>
            <person name="Ibrahimi A."/>
            <person name="Filati-Maltouf A."/>
        </authorList>
    </citation>
    <scope>NUCLEOTIDE SEQUENCE [LARGE SCALE GENOMIC DNA]</scope>
    <source>
        <strain evidence="5 6">MDMC339</strain>
    </source>
</reference>
<dbReference type="GO" id="GO:0008170">
    <property type="term" value="F:N-methyltransferase activity"/>
    <property type="evidence" value="ECO:0007669"/>
    <property type="project" value="InterPro"/>
</dbReference>
<evidence type="ECO:0000259" key="4">
    <source>
        <dbReference type="Pfam" id="PF01555"/>
    </source>
</evidence>
<name>A0A431UPU9_STEMA</name>
<evidence type="ECO:0000256" key="3">
    <source>
        <dbReference type="ARBA" id="ARBA00022679"/>
    </source>
</evidence>
<comment type="similarity">
    <text evidence="1">Belongs to the N(4)/N(6)-methyltransferase family.</text>
</comment>
<feature type="domain" description="DNA methylase N-4/N-6" evidence="4">
    <location>
        <begin position="61"/>
        <end position="368"/>
    </location>
</feature>
<organism evidence="5 6">
    <name type="scientific">Stenotrophomonas maltophilia</name>
    <name type="common">Pseudomonas maltophilia</name>
    <name type="synonym">Xanthomonas maltophilia</name>
    <dbReference type="NCBI Taxonomy" id="40324"/>
    <lineage>
        <taxon>Bacteria</taxon>
        <taxon>Pseudomonadati</taxon>
        <taxon>Pseudomonadota</taxon>
        <taxon>Gammaproteobacteria</taxon>
        <taxon>Lysobacterales</taxon>
        <taxon>Lysobacteraceae</taxon>
        <taxon>Stenotrophomonas</taxon>
        <taxon>Stenotrophomonas maltophilia group</taxon>
    </lineage>
</organism>
<accession>A0A431UPU9</accession>
<dbReference type="PRINTS" id="PR00508">
    <property type="entry name" value="S21N4MTFRASE"/>
</dbReference>
<dbReference type="AlphaFoldDB" id="A0A431UPU9"/>
<dbReference type="RefSeq" id="WP_046272137.1">
    <property type="nucleotide sequence ID" value="NZ_RXLZ01000002.1"/>
</dbReference>
<sequence>MPLLSWFNRDADLTRVALAPYRLLEPVAKLSYGEEDSPNMLIEGDNLDALKALLPYYAGRVKCIFIDPPYNTKSAFEQYDDNLEHSKWLSMMYPQLELLKELLAPDGSLWVSLDDNEAHYFKVIADEVFGRKNFIASIAWRKRDGAPNDRKIGSVHDHVMVWGKAKGSTGKATLAELSFNLMPRTDKANSQYRVFAEPDGPDDRGPFRKIDTTANGKGGRFVQSLFYPVTNPHTGEEVWPRKGTCWRHSKADMEALQKDRRLYWGVDGQAKTPMRKLFLDEAKQGMTTPTIWEDTGLNQHASREMELLFGEKAAFETPKPEALLHRVIHVASNPGDIVLDSFLGSGTTAAVAHKMGRNWIGVELGDHARTLCVERMTKVVDGEKGGVSELVEWEGGGGFRFYKLGVPVFDENGHIREGIRFEHLAAHVWFAETGTARSTRAPKDAFLGEHSGVGYYLLFNGILGDITKTGGNVLTRALVRKLPKFDGPKVIYGEASALAEEQLRELGITFKQTPYDIKAR</sequence>
<keyword evidence="3 5" id="KW-0808">Transferase</keyword>
<dbReference type="SUPFAM" id="SSF53335">
    <property type="entry name" value="S-adenosyl-L-methionine-dependent methyltransferases"/>
    <property type="match status" value="1"/>
</dbReference>
<dbReference type="Pfam" id="PF01555">
    <property type="entry name" value="N6_N4_Mtase"/>
    <property type="match status" value="1"/>
</dbReference>
<comment type="caution">
    <text evidence="5">The sequence shown here is derived from an EMBL/GenBank/DDBJ whole genome shotgun (WGS) entry which is preliminary data.</text>
</comment>
<evidence type="ECO:0000256" key="1">
    <source>
        <dbReference type="ARBA" id="ARBA00006594"/>
    </source>
</evidence>
<dbReference type="InterPro" id="IPR002941">
    <property type="entry name" value="DNA_methylase_N4/N6"/>
</dbReference>
<gene>
    <name evidence="5" type="ORF">EKL94_00835</name>
</gene>
<keyword evidence="2 5" id="KW-0489">Methyltransferase</keyword>
<evidence type="ECO:0000313" key="5">
    <source>
        <dbReference type="EMBL" id="RTQ92143.1"/>
    </source>
</evidence>
<dbReference type="InterPro" id="IPR001091">
    <property type="entry name" value="RM_Methyltransferase"/>
</dbReference>
<dbReference type="InterPro" id="IPR002052">
    <property type="entry name" value="DNA_methylase_N6_adenine_CS"/>
</dbReference>
<evidence type="ECO:0000256" key="2">
    <source>
        <dbReference type="ARBA" id="ARBA00022603"/>
    </source>
</evidence>
<dbReference type="GO" id="GO:0003677">
    <property type="term" value="F:DNA binding"/>
    <property type="evidence" value="ECO:0007669"/>
    <property type="project" value="InterPro"/>
</dbReference>